<dbReference type="Proteomes" id="UP001500266">
    <property type="component" value="Unassembled WGS sequence"/>
</dbReference>
<name>A0ABP7Y8K8_9ACTN</name>
<feature type="compositionally biased region" description="Polar residues" evidence="1">
    <location>
        <begin position="220"/>
        <end position="237"/>
    </location>
</feature>
<comment type="caution">
    <text evidence="3">The sequence shown here is derived from an EMBL/GenBank/DDBJ whole genome shotgun (WGS) entry which is preliminary data.</text>
</comment>
<feature type="domain" description="Aminoglycoside phosphotransferase" evidence="2">
    <location>
        <begin position="26"/>
        <end position="131"/>
    </location>
</feature>
<evidence type="ECO:0000313" key="4">
    <source>
        <dbReference type="Proteomes" id="UP001500266"/>
    </source>
</evidence>
<feature type="region of interest" description="Disordered" evidence="1">
    <location>
        <begin position="193"/>
        <end position="301"/>
    </location>
</feature>
<dbReference type="Pfam" id="PF01636">
    <property type="entry name" value="APH"/>
    <property type="match status" value="1"/>
</dbReference>
<dbReference type="InterPro" id="IPR011009">
    <property type="entry name" value="Kinase-like_dom_sf"/>
</dbReference>
<evidence type="ECO:0000313" key="3">
    <source>
        <dbReference type="EMBL" id="GAA4132284.1"/>
    </source>
</evidence>
<dbReference type="RefSeq" id="WP_345018146.1">
    <property type="nucleotide sequence ID" value="NZ_BAABDO010000010.1"/>
</dbReference>
<dbReference type="EMBL" id="BAABDO010000010">
    <property type="protein sequence ID" value="GAA4132284.1"/>
    <property type="molecule type" value="Genomic_DNA"/>
</dbReference>
<evidence type="ECO:0000259" key="2">
    <source>
        <dbReference type="Pfam" id="PF01636"/>
    </source>
</evidence>
<accession>A0ABP7Y8K8</accession>
<evidence type="ECO:0000256" key="1">
    <source>
        <dbReference type="SAM" id="MobiDB-lite"/>
    </source>
</evidence>
<dbReference type="Gene3D" id="3.30.200.20">
    <property type="entry name" value="Phosphorylase Kinase, domain 1"/>
    <property type="match status" value="1"/>
</dbReference>
<proteinExistence type="predicted"/>
<reference evidence="4" key="1">
    <citation type="journal article" date="2019" name="Int. J. Syst. Evol. Microbiol.">
        <title>The Global Catalogue of Microorganisms (GCM) 10K type strain sequencing project: providing services to taxonomists for standard genome sequencing and annotation.</title>
        <authorList>
            <consortium name="The Broad Institute Genomics Platform"/>
            <consortium name="The Broad Institute Genome Sequencing Center for Infectious Disease"/>
            <person name="Wu L."/>
            <person name="Ma J."/>
        </authorList>
    </citation>
    <scope>NUCLEOTIDE SEQUENCE [LARGE SCALE GENOMIC DNA]</scope>
    <source>
        <strain evidence="4">JCM 17316</strain>
    </source>
</reference>
<gene>
    <name evidence="3" type="ORF">GCM10022416_11900</name>
</gene>
<protein>
    <recommendedName>
        <fullName evidence="2">Aminoglycoside phosphotransferase domain-containing protein</fullName>
    </recommendedName>
</protein>
<keyword evidence="4" id="KW-1185">Reference proteome</keyword>
<dbReference type="SUPFAM" id="SSF56112">
    <property type="entry name" value="Protein kinase-like (PK-like)"/>
    <property type="match status" value="1"/>
</dbReference>
<dbReference type="InterPro" id="IPR002575">
    <property type="entry name" value="Aminoglycoside_PTrfase"/>
</dbReference>
<organism evidence="3 4">
    <name type="scientific">Actinomadura keratinilytica</name>
    <dbReference type="NCBI Taxonomy" id="547461"/>
    <lineage>
        <taxon>Bacteria</taxon>
        <taxon>Bacillati</taxon>
        <taxon>Actinomycetota</taxon>
        <taxon>Actinomycetes</taxon>
        <taxon>Streptosporangiales</taxon>
        <taxon>Thermomonosporaceae</taxon>
        <taxon>Actinomadura</taxon>
    </lineage>
</organism>
<feature type="compositionally biased region" description="Low complexity" evidence="1">
    <location>
        <begin position="275"/>
        <end position="290"/>
    </location>
</feature>
<sequence>MATYSTVDDIDGHHICKQYGLDLLSLEPLDGGAANSSFKATTGQGPFVLTVLDNHDAASAHRLAVHTDAMFRLGMPTAEVVRNLTGQMVTAVGDRLVMLKRWIPGQVLDRLPDDLLPTAGELLAELHRLPSWAWPRTTAVSRRMAMQARSPNPHPESCFSVDSLGGESTCTHVPGSISHMTFGCGEPGAGTVLRPSGHFDGAGDADGGGVADGEGDGKRSPTSTHLPGATSHISVGSSPGRGEATFVLPEQAGEAAGDGDGSAGENAPAGRVPSPTVNTAPINATATTTTTRRHQGLSSLR</sequence>